<sequence length="237" mass="26592">MCWGIDCRAAQTSQQAASQRRVLETERQQRELERQQKATADAEHRRKTFIAKYQPLRSRSSWAKANTLLLKGWAVSPSRFSPMARCYYRWWMNPEQSTVAQTITPMGAKRLLTGSAKKGAYHAVNTSEAPEIIIIAEGLATVLSAHMMRPDALAVAAIDAWNLTPVVQVMRRKYPDAKIIIAADNDQLDDKPNTGADTANKAAISVSGWVSLPPTDYKADWNDYHQQKRAGSRHTRI</sequence>
<evidence type="ECO:0000259" key="2">
    <source>
        <dbReference type="Pfam" id="PF13362"/>
    </source>
</evidence>
<evidence type="ECO:0000313" key="3">
    <source>
        <dbReference type="EMBL" id="VEB93466.1"/>
    </source>
</evidence>
<keyword evidence="3" id="KW-0808">Transferase</keyword>
<organism evidence="3 4">
    <name type="scientific">Citrobacter koseri</name>
    <name type="common">Citrobacter diversus</name>
    <dbReference type="NCBI Taxonomy" id="545"/>
    <lineage>
        <taxon>Bacteria</taxon>
        <taxon>Pseudomonadati</taxon>
        <taxon>Pseudomonadota</taxon>
        <taxon>Gammaproteobacteria</taxon>
        <taxon>Enterobacterales</taxon>
        <taxon>Enterobacteriaceae</taxon>
        <taxon>Citrobacter</taxon>
    </lineage>
</organism>
<evidence type="ECO:0000256" key="1">
    <source>
        <dbReference type="SAM" id="MobiDB-lite"/>
    </source>
</evidence>
<dbReference type="GO" id="GO:0016779">
    <property type="term" value="F:nucleotidyltransferase activity"/>
    <property type="evidence" value="ECO:0007669"/>
    <property type="project" value="UniProtKB-KW"/>
</dbReference>
<keyword evidence="3" id="KW-0548">Nucleotidyltransferase</keyword>
<dbReference type="InterPro" id="IPR034154">
    <property type="entry name" value="TOPRIM_DnaG/twinkle"/>
</dbReference>
<reference evidence="3 4" key="1">
    <citation type="submission" date="2018-12" db="EMBL/GenBank/DDBJ databases">
        <authorList>
            <consortium name="Pathogen Informatics"/>
        </authorList>
    </citation>
    <scope>NUCLEOTIDE SEQUENCE [LARGE SCALE GENOMIC DNA]</scope>
    <source>
        <strain evidence="3 4">NCTC11075</strain>
    </source>
</reference>
<feature type="region of interest" description="Disordered" evidence="1">
    <location>
        <begin position="16"/>
        <end position="43"/>
    </location>
</feature>
<feature type="domain" description="Toprim" evidence="2">
    <location>
        <begin position="133"/>
        <end position="228"/>
    </location>
</feature>
<proteinExistence type="predicted"/>
<gene>
    <name evidence="3" type="primary">traC_5</name>
    <name evidence="3" type="ORF">NCTC11075_04360</name>
</gene>
<accession>A0A3S4J6C2</accession>
<dbReference type="CDD" id="cd01029">
    <property type="entry name" value="TOPRIM_primases"/>
    <property type="match status" value="1"/>
</dbReference>
<feature type="compositionally biased region" description="Basic and acidic residues" evidence="1">
    <location>
        <begin position="21"/>
        <end position="43"/>
    </location>
</feature>
<dbReference type="InterPro" id="IPR006171">
    <property type="entry name" value="TOPRIM_dom"/>
</dbReference>
<protein>
    <submittedName>
        <fullName evidence="3">DNA primase TraC</fullName>
        <ecNumber evidence="3">2.7.7.-</ecNumber>
    </submittedName>
</protein>
<dbReference type="EMBL" id="LR134204">
    <property type="protein sequence ID" value="VEB93466.1"/>
    <property type="molecule type" value="Genomic_DNA"/>
</dbReference>
<dbReference type="Pfam" id="PF13362">
    <property type="entry name" value="Toprim_3"/>
    <property type="match status" value="1"/>
</dbReference>
<name>A0A3S4J6C2_CITKO</name>
<evidence type="ECO:0000313" key="4">
    <source>
        <dbReference type="Proteomes" id="UP000270272"/>
    </source>
</evidence>
<dbReference type="EC" id="2.7.7.-" evidence="3"/>
<dbReference type="Proteomes" id="UP000270272">
    <property type="component" value="Chromosome"/>
</dbReference>
<dbReference type="AlphaFoldDB" id="A0A3S4J6C2"/>